<reference evidence="2" key="3">
    <citation type="journal article" date="2018" name="Mol. Plant Microbe Interact.">
        <title>Genome sequence resources for the wheat stripe rust pathogen (Puccinia striiformis f. sp. tritici) and the barley stripe rust pathogen (Puccinia striiformis f. sp. hordei).</title>
        <authorList>
            <person name="Xia C."/>
            <person name="Wang M."/>
            <person name="Yin C."/>
            <person name="Cornejo O.E."/>
            <person name="Hulbert S.H."/>
            <person name="Chen X."/>
        </authorList>
    </citation>
    <scope>NUCLEOTIDE SEQUENCE [LARGE SCALE GENOMIC DNA]</scope>
    <source>
        <strain evidence="2">93TX-2</strain>
    </source>
</reference>
<organism evidence="1 2">
    <name type="scientific">Puccinia striiformis</name>
    <dbReference type="NCBI Taxonomy" id="27350"/>
    <lineage>
        <taxon>Eukaryota</taxon>
        <taxon>Fungi</taxon>
        <taxon>Dikarya</taxon>
        <taxon>Basidiomycota</taxon>
        <taxon>Pucciniomycotina</taxon>
        <taxon>Pucciniomycetes</taxon>
        <taxon>Pucciniales</taxon>
        <taxon>Pucciniaceae</taxon>
        <taxon>Puccinia</taxon>
    </lineage>
</organism>
<dbReference type="VEuPathDB" id="FungiDB:PSHT_05529"/>
<proteinExistence type="predicted"/>
<evidence type="ECO:0000313" key="2">
    <source>
        <dbReference type="Proteomes" id="UP000238274"/>
    </source>
</evidence>
<accession>A0A2S4WAF3</accession>
<name>A0A2S4WAF3_9BASI</name>
<sequence>MSARPRLGWQLLAISKSSQGVYMYKKAGFNSRPFTLHHQQSDIAAIRLTTQQKDPSFTTLHHSFRMRFAVATAVSLTVLSSVSALFPLPSGLGQSGCSNQNGALNLELLTSTNCYSNGGAAPMSCGNQGGDPSGSGILGGLLGSGALINVNALNTLQIDHILAANASFRPHIESTSLRRYLKIMDIDCIPQISDFVFT</sequence>
<dbReference type="Proteomes" id="UP000238274">
    <property type="component" value="Unassembled WGS sequence"/>
</dbReference>
<evidence type="ECO:0000313" key="1">
    <source>
        <dbReference type="EMBL" id="POW18755.1"/>
    </source>
</evidence>
<gene>
    <name evidence="1" type="ORF">PSHT_05529</name>
</gene>
<reference evidence="2" key="2">
    <citation type="journal article" date="2018" name="BMC Genomics">
        <title>Genomic insights into host adaptation between the wheat stripe rust pathogen (Puccinia striiformis f. sp. tritici) and the barley stripe rust pathogen (Puccinia striiformis f. sp. hordei).</title>
        <authorList>
            <person name="Xia C."/>
            <person name="Wang M."/>
            <person name="Yin C."/>
            <person name="Cornejo O.E."/>
            <person name="Hulbert S.H."/>
            <person name="Chen X."/>
        </authorList>
    </citation>
    <scope>NUCLEOTIDE SEQUENCE [LARGE SCALE GENOMIC DNA]</scope>
    <source>
        <strain evidence="2">93TX-2</strain>
    </source>
</reference>
<comment type="caution">
    <text evidence="1">The sequence shown here is derived from an EMBL/GenBank/DDBJ whole genome shotgun (WGS) entry which is preliminary data.</text>
</comment>
<dbReference type="VEuPathDB" id="FungiDB:PSTT_02759"/>
<dbReference type="EMBL" id="PKSM01000060">
    <property type="protein sequence ID" value="POW18755.1"/>
    <property type="molecule type" value="Genomic_DNA"/>
</dbReference>
<reference evidence="1 2" key="1">
    <citation type="submission" date="2017-12" db="EMBL/GenBank/DDBJ databases">
        <title>Gene loss provides genomic basis for host adaptation in cereal stripe rust fungi.</title>
        <authorList>
            <person name="Xia C."/>
        </authorList>
    </citation>
    <scope>NUCLEOTIDE SEQUENCE [LARGE SCALE GENOMIC DNA]</scope>
    <source>
        <strain evidence="1 2">93TX-2</strain>
    </source>
</reference>
<dbReference type="AlphaFoldDB" id="A0A2S4WAF3"/>
<protein>
    <submittedName>
        <fullName evidence="1">Uncharacterized protein</fullName>
    </submittedName>
</protein>
<keyword evidence="2" id="KW-1185">Reference proteome</keyword>